<feature type="domain" description="GAF" evidence="1">
    <location>
        <begin position="20"/>
        <end position="177"/>
    </location>
</feature>
<dbReference type="SMART" id="SM00065">
    <property type="entry name" value="GAF"/>
    <property type="match status" value="1"/>
</dbReference>
<dbReference type="EMBL" id="JAXIVS010000003">
    <property type="protein sequence ID" value="MDY7226783.1"/>
    <property type="molecule type" value="Genomic_DNA"/>
</dbReference>
<proteinExistence type="predicted"/>
<sequence length="193" mass="21362">MIEAFAKIAEASKQLLETGFAPNHVNALLAQVGGMMKVDRVYVYENQPFPIRGRLLADARYGWNTAGVKSLQESTSQRQISLREVAPLWMEELVKGQAVSTGLLEAPPRMRLMMVENKTQALALAPIRVSKDFWGFVGFDDCQKARVWNAGELALLKSLAGGLATALRHQQMRSSLSQTRTQLAEMMLLGASR</sequence>
<comment type="caution">
    <text evidence="2">The sequence shown here is derived from an EMBL/GenBank/DDBJ whole genome shotgun (WGS) entry which is preliminary data.</text>
</comment>
<dbReference type="InterPro" id="IPR003018">
    <property type="entry name" value="GAF"/>
</dbReference>
<dbReference type="RefSeq" id="WP_321545507.1">
    <property type="nucleotide sequence ID" value="NZ_JAXIVS010000003.1"/>
</dbReference>
<dbReference type="SUPFAM" id="SSF55781">
    <property type="entry name" value="GAF domain-like"/>
    <property type="match status" value="1"/>
</dbReference>
<protein>
    <submittedName>
        <fullName evidence="2">GAF domain-containing protein</fullName>
    </submittedName>
</protein>
<dbReference type="Pfam" id="PF01590">
    <property type="entry name" value="GAF"/>
    <property type="match status" value="1"/>
</dbReference>
<evidence type="ECO:0000313" key="3">
    <source>
        <dbReference type="Proteomes" id="UP001291309"/>
    </source>
</evidence>
<gene>
    <name evidence="2" type="ORF">SYV04_10305</name>
</gene>
<reference evidence="2 3" key="1">
    <citation type="submission" date="2023-12" db="EMBL/GenBank/DDBJ databases">
        <title>the genome sequence of Hyalangium sp. s54d21.</title>
        <authorList>
            <person name="Zhang X."/>
        </authorList>
    </citation>
    <scope>NUCLEOTIDE SEQUENCE [LARGE SCALE GENOMIC DNA]</scope>
    <source>
        <strain evidence="3">s54d21</strain>
    </source>
</reference>
<accession>A0ABU5H1Y2</accession>
<dbReference type="Gene3D" id="3.30.450.40">
    <property type="match status" value="1"/>
</dbReference>
<dbReference type="Proteomes" id="UP001291309">
    <property type="component" value="Unassembled WGS sequence"/>
</dbReference>
<evidence type="ECO:0000259" key="1">
    <source>
        <dbReference type="SMART" id="SM00065"/>
    </source>
</evidence>
<evidence type="ECO:0000313" key="2">
    <source>
        <dbReference type="EMBL" id="MDY7226783.1"/>
    </source>
</evidence>
<name>A0ABU5H1Y2_9BACT</name>
<keyword evidence="3" id="KW-1185">Reference proteome</keyword>
<organism evidence="2 3">
    <name type="scientific">Hyalangium rubrum</name>
    <dbReference type="NCBI Taxonomy" id="3103134"/>
    <lineage>
        <taxon>Bacteria</taxon>
        <taxon>Pseudomonadati</taxon>
        <taxon>Myxococcota</taxon>
        <taxon>Myxococcia</taxon>
        <taxon>Myxococcales</taxon>
        <taxon>Cystobacterineae</taxon>
        <taxon>Archangiaceae</taxon>
        <taxon>Hyalangium</taxon>
    </lineage>
</organism>
<dbReference type="InterPro" id="IPR029016">
    <property type="entry name" value="GAF-like_dom_sf"/>
</dbReference>